<keyword evidence="3" id="KW-1185">Reference proteome</keyword>
<evidence type="ECO:0000313" key="3">
    <source>
        <dbReference type="Proteomes" id="UP001558652"/>
    </source>
</evidence>
<gene>
    <name evidence="2" type="ORF">AAG570_003696</name>
</gene>
<keyword evidence="1" id="KW-0472">Membrane</keyword>
<evidence type="ECO:0000256" key="1">
    <source>
        <dbReference type="SAM" id="Phobius"/>
    </source>
</evidence>
<sequence length="153" mass="17648">MDLTRFALFVLFNMAITYTAQSTGFLAGATCPITIAVFIAPVISVFLSAFGFSNKYADMPVIFKPLYNISYFRSTFHGSFHSIYGLNRADLPCDDFYCHFRRPVKFLREMGFEQYDMLANFFWIVSFGSILYAITVLSVWFKLNKRGQQKELN</sequence>
<protein>
    <recommendedName>
        <fullName evidence="4">ABC-2 type transporter domain-containing protein</fullName>
    </recommendedName>
</protein>
<reference evidence="2 3" key="1">
    <citation type="submission" date="2024-07" db="EMBL/GenBank/DDBJ databases">
        <title>Chromosome-level genome assembly of the water stick insect Ranatra chinensis (Heteroptera: Nepidae).</title>
        <authorList>
            <person name="Liu X."/>
        </authorList>
    </citation>
    <scope>NUCLEOTIDE SEQUENCE [LARGE SCALE GENOMIC DNA]</scope>
    <source>
        <strain evidence="2">Cailab_2021Rc</strain>
        <tissue evidence="2">Muscle</tissue>
    </source>
</reference>
<feature type="transmembrane region" description="Helical" evidence="1">
    <location>
        <begin position="6"/>
        <end position="26"/>
    </location>
</feature>
<keyword evidence="1" id="KW-0812">Transmembrane</keyword>
<accession>A0ABD0Y4D4</accession>
<dbReference type="Proteomes" id="UP001558652">
    <property type="component" value="Unassembled WGS sequence"/>
</dbReference>
<keyword evidence="1" id="KW-1133">Transmembrane helix</keyword>
<proteinExistence type="predicted"/>
<feature type="transmembrane region" description="Helical" evidence="1">
    <location>
        <begin position="33"/>
        <end position="52"/>
    </location>
</feature>
<evidence type="ECO:0000313" key="2">
    <source>
        <dbReference type="EMBL" id="KAL1122291.1"/>
    </source>
</evidence>
<evidence type="ECO:0008006" key="4">
    <source>
        <dbReference type="Google" id="ProtNLM"/>
    </source>
</evidence>
<organism evidence="2 3">
    <name type="scientific">Ranatra chinensis</name>
    <dbReference type="NCBI Taxonomy" id="642074"/>
    <lineage>
        <taxon>Eukaryota</taxon>
        <taxon>Metazoa</taxon>
        <taxon>Ecdysozoa</taxon>
        <taxon>Arthropoda</taxon>
        <taxon>Hexapoda</taxon>
        <taxon>Insecta</taxon>
        <taxon>Pterygota</taxon>
        <taxon>Neoptera</taxon>
        <taxon>Paraneoptera</taxon>
        <taxon>Hemiptera</taxon>
        <taxon>Heteroptera</taxon>
        <taxon>Panheteroptera</taxon>
        <taxon>Nepomorpha</taxon>
        <taxon>Nepidae</taxon>
        <taxon>Ranatrinae</taxon>
        <taxon>Ranatra</taxon>
    </lineage>
</organism>
<dbReference type="AlphaFoldDB" id="A0ABD0Y4D4"/>
<feature type="transmembrane region" description="Helical" evidence="1">
    <location>
        <begin position="121"/>
        <end position="141"/>
    </location>
</feature>
<name>A0ABD0Y4D4_9HEMI</name>
<dbReference type="EMBL" id="JBFDAA010000014">
    <property type="protein sequence ID" value="KAL1122291.1"/>
    <property type="molecule type" value="Genomic_DNA"/>
</dbReference>
<comment type="caution">
    <text evidence="2">The sequence shown here is derived from an EMBL/GenBank/DDBJ whole genome shotgun (WGS) entry which is preliminary data.</text>
</comment>